<feature type="compositionally biased region" description="Basic and acidic residues" evidence="6">
    <location>
        <begin position="1"/>
        <end position="14"/>
    </location>
</feature>
<dbReference type="NCBIfam" id="TIGR01746">
    <property type="entry name" value="Thioester-redct"/>
    <property type="match status" value="1"/>
</dbReference>
<dbReference type="EMBL" id="RCTY01000041">
    <property type="protein sequence ID" value="ROU05840.1"/>
    <property type="molecule type" value="Genomic_DNA"/>
</dbReference>
<dbReference type="SUPFAM" id="SSF47336">
    <property type="entry name" value="ACP-like"/>
    <property type="match status" value="1"/>
</dbReference>
<evidence type="ECO:0000313" key="8">
    <source>
        <dbReference type="EMBL" id="ATD51280.1"/>
    </source>
</evidence>
<dbReference type="Pfam" id="PF07993">
    <property type="entry name" value="NAD_binding_4"/>
    <property type="match status" value="1"/>
</dbReference>
<keyword evidence="5" id="KW-0436">Ligase</keyword>
<dbReference type="InterPro" id="IPR010071">
    <property type="entry name" value="AA_adenyl_dom"/>
</dbReference>
<proteinExistence type="inferred from homology"/>
<dbReference type="GO" id="GO:0047527">
    <property type="term" value="F:2,3-dihydroxybenzoate-serine ligase activity"/>
    <property type="evidence" value="ECO:0007669"/>
    <property type="project" value="TreeGrafter"/>
</dbReference>
<dbReference type="GO" id="GO:0031177">
    <property type="term" value="F:phosphopantetheine binding"/>
    <property type="evidence" value="ECO:0007669"/>
    <property type="project" value="InterPro"/>
</dbReference>
<dbReference type="InterPro" id="IPR023213">
    <property type="entry name" value="CAT-like_dom_sf"/>
</dbReference>
<evidence type="ECO:0000256" key="1">
    <source>
        <dbReference type="ARBA" id="ARBA00001957"/>
    </source>
</evidence>
<dbReference type="Pfam" id="PF13193">
    <property type="entry name" value="AMP-binding_C"/>
    <property type="match status" value="1"/>
</dbReference>
<feature type="domain" description="Carrier" evidence="7">
    <location>
        <begin position="1069"/>
        <end position="1147"/>
    </location>
</feature>
<keyword evidence="3" id="KW-0596">Phosphopantetheine</keyword>
<evidence type="ECO:0000256" key="6">
    <source>
        <dbReference type="SAM" id="MobiDB-lite"/>
    </source>
</evidence>
<dbReference type="EMBL" id="MF495862">
    <property type="protein sequence ID" value="ATD51280.1"/>
    <property type="molecule type" value="Genomic_DNA"/>
</dbReference>
<dbReference type="GO" id="GO:0009239">
    <property type="term" value="P:enterobactin biosynthetic process"/>
    <property type="evidence" value="ECO:0007669"/>
    <property type="project" value="TreeGrafter"/>
</dbReference>
<evidence type="ECO:0000313" key="9">
    <source>
        <dbReference type="EMBL" id="ROU05840.1"/>
    </source>
</evidence>
<dbReference type="Pfam" id="PF00550">
    <property type="entry name" value="PP-binding"/>
    <property type="match status" value="1"/>
</dbReference>
<evidence type="ECO:0000256" key="5">
    <source>
        <dbReference type="ARBA" id="ARBA00022598"/>
    </source>
</evidence>
<dbReference type="SUPFAM" id="SSF51735">
    <property type="entry name" value="NAD(P)-binding Rossmann-fold domains"/>
    <property type="match status" value="1"/>
</dbReference>
<dbReference type="InterPro" id="IPR045851">
    <property type="entry name" value="AMP-bd_C_sf"/>
</dbReference>
<feature type="region of interest" description="Disordered" evidence="6">
    <location>
        <begin position="49"/>
        <end position="71"/>
    </location>
</feature>
<dbReference type="PROSITE" id="PS00455">
    <property type="entry name" value="AMP_BINDING"/>
    <property type="match status" value="1"/>
</dbReference>
<dbReference type="Pfam" id="PF00501">
    <property type="entry name" value="AMP-binding"/>
    <property type="match status" value="1"/>
</dbReference>
<reference evidence="9 10" key="2">
    <citation type="submission" date="2018-10" db="EMBL/GenBank/DDBJ databases">
        <title>The genome of Lysobacter enzymogenes OH11.</title>
        <authorList>
            <person name="Liu F."/>
            <person name="Zhao Y."/>
            <person name="Qian G."/>
            <person name="Chen Y."/>
            <person name="Xu H."/>
        </authorList>
    </citation>
    <scope>NUCLEOTIDE SEQUENCE [LARGE SCALE GENOMIC DNA]</scope>
    <source>
        <strain evidence="9 10">OH11</strain>
    </source>
</reference>
<dbReference type="Gene3D" id="3.40.50.980">
    <property type="match status" value="2"/>
</dbReference>
<evidence type="ECO:0000256" key="3">
    <source>
        <dbReference type="ARBA" id="ARBA00022450"/>
    </source>
</evidence>
<dbReference type="PANTHER" id="PTHR45527">
    <property type="entry name" value="NONRIBOSOMAL PEPTIDE SYNTHETASE"/>
    <property type="match status" value="1"/>
</dbReference>
<dbReference type="InterPro" id="IPR020806">
    <property type="entry name" value="PKS_PP-bd"/>
</dbReference>
<dbReference type="InterPro" id="IPR006162">
    <property type="entry name" value="Ppantetheine_attach_site"/>
</dbReference>
<evidence type="ECO:0000256" key="2">
    <source>
        <dbReference type="ARBA" id="ARBA00006432"/>
    </source>
</evidence>
<dbReference type="SUPFAM" id="SSF56801">
    <property type="entry name" value="Acetyl-CoA synthetase-like"/>
    <property type="match status" value="1"/>
</dbReference>
<dbReference type="Proteomes" id="UP000275910">
    <property type="component" value="Unassembled WGS sequence"/>
</dbReference>
<dbReference type="FunFam" id="3.30.300.30:FF:000010">
    <property type="entry name" value="Enterobactin synthetase component F"/>
    <property type="match status" value="1"/>
</dbReference>
<dbReference type="PROSITE" id="PS00012">
    <property type="entry name" value="PHOSPHOPANTETHEINE"/>
    <property type="match status" value="1"/>
</dbReference>
<evidence type="ECO:0000256" key="4">
    <source>
        <dbReference type="ARBA" id="ARBA00022553"/>
    </source>
</evidence>
<dbReference type="CDD" id="cd19531">
    <property type="entry name" value="LCL_NRPS-like"/>
    <property type="match status" value="1"/>
</dbReference>
<organism evidence="8">
    <name type="scientific">Lysobacter enzymogenes</name>
    <dbReference type="NCBI Taxonomy" id="69"/>
    <lineage>
        <taxon>Bacteria</taxon>
        <taxon>Pseudomonadati</taxon>
        <taxon>Pseudomonadota</taxon>
        <taxon>Gammaproteobacteria</taxon>
        <taxon>Lysobacterales</taxon>
        <taxon>Lysobacteraceae</taxon>
        <taxon>Lysobacter</taxon>
    </lineage>
</organism>
<evidence type="ECO:0000313" key="10">
    <source>
        <dbReference type="Proteomes" id="UP000275910"/>
    </source>
</evidence>
<dbReference type="Gene3D" id="3.30.300.30">
    <property type="match status" value="1"/>
</dbReference>
<comment type="similarity">
    <text evidence="2">Belongs to the ATP-dependent AMP-binding enzyme family.</text>
</comment>
<dbReference type="GO" id="GO:0043041">
    <property type="term" value="P:amino acid activation for nonribosomal peptide biosynthetic process"/>
    <property type="evidence" value="ECO:0007669"/>
    <property type="project" value="TreeGrafter"/>
</dbReference>
<protein>
    <submittedName>
        <fullName evidence="9">Amino acid adenylation domain-containing protein</fullName>
    </submittedName>
    <submittedName>
        <fullName evidence="8">Nonribosomal peptide synthase</fullName>
    </submittedName>
</protein>
<dbReference type="Gene3D" id="3.30.559.10">
    <property type="entry name" value="Chloramphenicol acetyltransferase-like domain"/>
    <property type="match status" value="1"/>
</dbReference>
<dbReference type="InterPro" id="IPR036736">
    <property type="entry name" value="ACP-like_sf"/>
</dbReference>
<dbReference type="InterPro" id="IPR009081">
    <property type="entry name" value="PP-bd_ACP"/>
</dbReference>
<dbReference type="InterPro" id="IPR020845">
    <property type="entry name" value="AMP-binding_CS"/>
</dbReference>
<reference evidence="8" key="1">
    <citation type="journal article" date="2017" name="Org. Lett.">
        <title>Activation of a Cryptic Gene Cluster in Lysobacter enzymogenes Reveals a Module/Domain Portable Mechanism of Nonribosomal Peptide Synthetases in the Biosynthesis of Pyrrolopyrazines.</title>
        <authorList>
            <person name="Li S."/>
            <person name="Wu X."/>
            <person name="Zhang L."/>
            <person name="Shen Y."/>
            <person name="Du L."/>
        </authorList>
    </citation>
    <scope>NUCLEOTIDE SEQUENCE</scope>
    <source>
        <strain evidence="8">OH11</strain>
    </source>
</reference>
<evidence type="ECO:0000259" key="7">
    <source>
        <dbReference type="PROSITE" id="PS50075"/>
    </source>
</evidence>
<dbReference type="Gene3D" id="3.30.559.30">
    <property type="entry name" value="Nonribosomal peptide synthetase, condensation domain"/>
    <property type="match status" value="1"/>
</dbReference>
<dbReference type="GO" id="GO:0009366">
    <property type="term" value="C:enterobactin synthetase complex"/>
    <property type="evidence" value="ECO:0007669"/>
    <property type="project" value="TreeGrafter"/>
</dbReference>
<dbReference type="InterPro" id="IPR036291">
    <property type="entry name" value="NAD(P)-bd_dom_sf"/>
</dbReference>
<feature type="region of interest" description="Disordered" evidence="6">
    <location>
        <begin position="657"/>
        <end position="683"/>
    </location>
</feature>
<dbReference type="InterPro" id="IPR010080">
    <property type="entry name" value="Thioester_reductase-like_dom"/>
</dbReference>
<dbReference type="FunFam" id="1.10.1200.10:FF:000005">
    <property type="entry name" value="Nonribosomal peptide synthetase 1"/>
    <property type="match status" value="1"/>
</dbReference>
<dbReference type="Pfam" id="PF00668">
    <property type="entry name" value="Condensation"/>
    <property type="match status" value="1"/>
</dbReference>
<feature type="region of interest" description="Disordered" evidence="6">
    <location>
        <begin position="1"/>
        <end position="27"/>
    </location>
</feature>
<dbReference type="SMART" id="SM00823">
    <property type="entry name" value="PKS_PP"/>
    <property type="match status" value="1"/>
</dbReference>
<dbReference type="FunFam" id="3.40.50.980:FF:000001">
    <property type="entry name" value="Non-ribosomal peptide synthetase"/>
    <property type="match status" value="1"/>
</dbReference>
<accession>A0A290WK28</accession>
<dbReference type="InterPro" id="IPR025110">
    <property type="entry name" value="AMP-bd_C"/>
</dbReference>
<dbReference type="InterPro" id="IPR001242">
    <property type="entry name" value="Condensation_dom"/>
</dbReference>
<comment type="cofactor">
    <cofactor evidence="1">
        <name>pantetheine 4'-phosphate</name>
        <dbReference type="ChEBI" id="CHEBI:47942"/>
    </cofactor>
</comment>
<dbReference type="SUPFAM" id="SSF52777">
    <property type="entry name" value="CoA-dependent acyltransferases"/>
    <property type="match status" value="2"/>
</dbReference>
<dbReference type="PROSITE" id="PS50075">
    <property type="entry name" value="CARRIER"/>
    <property type="match status" value="1"/>
</dbReference>
<dbReference type="GO" id="GO:0005829">
    <property type="term" value="C:cytosol"/>
    <property type="evidence" value="ECO:0007669"/>
    <property type="project" value="TreeGrafter"/>
</dbReference>
<dbReference type="PANTHER" id="PTHR45527:SF1">
    <property type="entry name" value="FATTY ACID SYNTHASE"/>
    <property type="match status" value="1"/>
</dbReference>
<keyword evidence="4" id="KW-0597">Phosphoprotein</keyword>
<feature type="region of interest" description="Disordered" evidence="6">
    <location>
        <begin position="1047"/>
        <end position="1073"/>
    </location>
</feature>
<dbReference type="Gene3D" id="2.30.38.10">
    <property type="entry name" value="Luciferase, Domain 3"/>
    <property type="match status" value="1"/>
</dbReference>
<dbReference type="Gene3D" id="1.10.1200.10">
    <property type="entry name" value="ACP-like"/>
    <property type="match status" value="1"/>
</dbReference>
<dbReference type="InterPro" id="IPR013120">
    <property type="entry name" value="FAR_NAD-bd"/>
</dbReference>
<dbReference type="NCBIfam" id="TIGR01733">
    <property type="entry name" value="AA-adenyl-dom"/>
    <property type="match status" value="1"/>
</dbReference>
<dbReference type="Gene3D" id="3.40.50.720">
    <property type="entry name" value="NAD(P)-binding Rossmann-like Domain"/>
    <property type="match status" value="1"/>
</dbReference>
<sequence length="1555" mass="167342">MTAAHEEHDRRTESNRSAAMNPIKSLLGRLDPAETARLRGLRRELGLAAGEPAASAGDEPPLAPRARAPGADLPLSPAQQRLWFLAQLEGVSATYHVPLAVRLRGALDRAALARALDALFARHEALRSVFPAREGEPCAHLLPASHGLPLREHDLREAGDRDAARAALAAEELHAPFDLAAGPLIRARLLNLAEDDYELLLTQHHIVCDGWSLDVLARELSALYTSFAGRALAAGDADDADADPLPPPALQYPDYAAWQNRLCDSARLRAQADYWQQRLRGAPPRLELPSDRPRPPQQSFAAATVPVRLDAHATAALKRVARNHGASVFMTVLAAWAAVLARLSGQDEVVIGTPAANRGHALLQPLIGFFVNTLALRIDVAGASSLGALLERARDAALEAQDRQELPFERVVERLQPQRRLDATPLFQALLAWQSNAPPAFEFAGLRADPPRLHTDTLKFDLELHLHEDADGIGGTLYYSTALFDPATMLRQVGYLRAMLQAMIADAARAPGEVELVDADERELQLRDFNASAAPLSPREAAHRAFERQARATPDAIAVAHGERRWRYDELDRAADRLAARLRAAGLRRGGIVALCLQRGIGPVVAMLATLKAGGAYLPLDADYPAARLGQILDDAGAAVLLADGAGRAALADCGATLPPTLDPDQDSAPAHADADAIDDPDSDDPDAPAYLIYTSGSTGAPKGVLMPHRALLNLLHWQARTLPAAQTTLQYAALGFDVAFQEIFGCLGQGGTLVLVDAPLRFDFPALLAHLCEHRVQRLHLPYIALQGLAETVAGCDPAQARALDRHLREVAVAGEALRITPQIRRMFERLPRCRLHNHYGPSETHVATALTLEGPPQSWPELAPIGHPIDGARVYLLDPRRRPVPLGAAGELYVGGAAVAHGYRNQPRLSAERFLADPYAAPADGDGAPPRMYRTGDLARYQADGRLLFLGRNDRQIKIRGFRVEPGEIEARLAAHPGVAEVAVIAREDRPGETRLVAYVVAADPTVAHALLAAELRAAAAAALPDYLRPSAFVALPRLPLTPNGKLDREALPAPDGSDLARRSDAPPRPGAESELAAIWRDLLGLPDPRAIGRDDHFFELGGHSLLAARLAARLGRRAGAAVPVREVFARPLLSEMAALLAPAAPAAVPAALDLPAEARLPDDVSAALRAASLDPTRRAARERAAAAPQRVLLTGANGFLGAYLLRDLLRRTPARVHCLLRCDDADQGRARLRAALAAYGIERDCDLERVEIEPGDLAAPALGLAPARFDALGERLDAIYHNGAWVHSLHPYRTLKPANVLGTVELLRLAARGAPSRLHYVSTVATLPPRDPAATGRLDEETVFARWQGLLTGYAQSKWVAEQSLRAAGAHGLPFAVYRPTHISGDSRSAASNDRDTWSLFVDACLRHRCVPELEETLNWLPVDWMSAFIVELSLRADADGRSHNLIHPHSFPLRRLTDAIAASAGAPVRRLGYRDWRALCAADPASADVAAILPADLADEPGLADAFGEATIGNAVSERIGAQRCPPLDDALLRAYVERRNRALAAAPSGR</sequence>
<gene>
    <name evidence="9" type="ORF">D9T17_16825</name>
</gene>
<dbReference type="InterPro" id="IPR000873">
    <property type="entry name" value="AMP-dep_synth/lig_dom"/>
</dbReference>
<name>A0A290WK28_LYSEN</name>